<accession>I2H537</accession>
<name>I2H537_HENB6</name>
<dbReference type="RefSeq" id="XP_004181008.1">
    <property type="nucleotide sequence ID" value="XM_004180960.1"/>
</dbReference>
<dbReference type="OrthoDB" id="4070660at2759"/>
<feature type="transmembrane region" description="Helical" evidence="1">
    <location>
        <begin position="91"/>
        <end position="114"/>
    </location>
</feature>
<keyword evidence="3" id="KW-1185">Reference proteome</keyword>
<organism evidence="2 3">
    <name type="scientific">Henningerozyma blattae (strain ATCC 34711 / CBS 6284 / DSM 70876 / NBRC 10599 / NRRL Y-10934 / UCD 77-7)</name>
    <name type="common">Yeast</name>
    <name type="synonym">Tetrapisispora blattae</name>
    <dbReference type="NCBI Taxonomy" id="1071380"/>
    <lineage>
        <taxon>Eukaryota</taxon>
        <taxon>Fungi</taxon>
        <taxon>Dikarya</taxon>
        <taxon>Ascomycota</taxon>
        <taxon>Saccharomycotina</taxon>
        <taxon>Saccharomycetes</taxon>
        <taxon>Saccharomycetales</taxon>
        <taxon>Saccharomycetaceae</taxon>
        <taxon>Henningerozyma</taxon>
    </lineage>
</organism>
<evidence type="ECO:0000256" key="1">
    <source>
        <dbReference type="SAM" id="Phobius"/>
    </source>
</evidence>
<dbReference type="KEGG" id="tbl:TBLA_0E04350"/>
<feature type="transmembrane region" description="Helical" evidence="1">
    <location>
        <begin position="67"/>
        <end position="85"/>
    </location>
</feature>
<proteinExistence type="predicted"/>
<protein>
    <submittedName>
        <fullName evidence="2">Uncharacterized protein</fullName>
    </submittedName>
</protein>
<dbReference type="InterPro" id="IPR001142">
    <property type="entry name" value="DUP/COS"/>
</dbReference>
<dbReference type="Proteomes" id="UP000002866">
    <property type="component" value="Chromosome 5"/>
</dbReference>
<dbReference type="eggNOG" id="ENOG502T29V">
    <property type="taxonomic scope" value="Eukaryota"/>
</dbReference>
<sequence length="230" mass="27101">MSPSELVMFAPFTNPHGVTLALQPLSTRDEEEEETDEKYTSLPKYKYHSWWILANPIYQFWFLNEYVSFRVFYCIMLACIGVVIFSQDSLLWKVLMYICISIDAIYGISLVILFTSPLRKKKILGLQGQMKLMLEVIETKPILEMKKWDLIASNLNSHLYIMNNWRNNDFFYDGKQCLNLFRFLIQPNIMIQIGVVDLELNNLNKAIEHARKVHTESIDNYWASQHPELF</sequence>
<keyword evidence="1" id="KW-0472">Membrane</keyword>
<gene>
    <name evidence="2" type="primary">TBLA0E04350</name>
    <name evidence="2" type="ORF">TBLA_0E04350</name>
</gene>
<dbReference type="HOGENOM" id="CLU_1205476_0_0_1"/>
<keyword evidence="1" id="KW-1133">Transmembrane helix</keyword>
<reference evidence="2 3" key="1">
    <citation type="journal article" date="2011" name="Proc. Natl. Acad. Sci. U.S.A.">
        <title>Evolutionary erosion of yeast sex chromosomes by mating-type switching accidents.</title>
        <authorList>
            <person name="Gordon J.L."/>
            <person name="Armisen D."/>
            <person name="Proux-Wera E."/>
            <person name="Oheigeartaigh S.S."/>
            <person name="Byrne K.P."/>
            <person name="Wolfe K.H."/>
        </authorList>
    </citation>
    <scope>NUCLEOTIDE SEQUENCE [LARGE SCALE GENOMIC DNA]</scope>
    <source>
        <strain evidence="3">ATCC 34711 / CBS 6284 / DSM 70876 / NBRC 10599 / NRRL Y-10934 / UCD 77-7</strain>
    </source>
</reference>
<evidence type="ECO:0000313" key="3">
    <source>
        <dbReference type="Proteomes" id="UP000002866"/>
    </source>
</evidence>
<dbReference type="GeneID" id="14496562"/>
<evidence type="ECO:0000313" key="2">
    <source>
        <dbReference type="EMBL" id="CCH61489.1"/>
    </source>
</evidence>
<keyword evidence="1" id="KW-0812">Transmembrane</keyword>
<dbReference type="FunCoup" id="I2H537">
    <property type="interactions" value="123"/>
</dbReference>
<dbReference type="InParanoid" id="I2H537"/>
<dbReference type="AlphaFoldDB" id="I2H537"/>
<dbReference type="Pfam" id="PF00674">
    <property type="entry name" value="DUP"/>
    <property type="match status" value="1"/>
</dbReference>
<dbReference type="EMBL" id="HE806320">
    <property type="protein sequence ID" value="CCH61489.1"/>
    <property type="molecule type" value="Genomic_DNA"/>
</dbReference>